<comment type="caution">
    <text evidence="1">The sequence shown here is derived from an EMBL/GenBank/DDBJ whole genome shotgun (WGS) entry which is preliminary data.</text>
</comment>
<accession>A0ABQ3R3I6</accession>
<proteinExistence type="predicted"/>
<reference evidence="2" key="1">
    <citation type="submission" date="2023-07" db="EMBL/GenBank/DDBJ databases">
        <title>Whole genome shotgun sequence of Streptomyces achromogenes subsp. rubradiris NBRC 14000.</title>
        <authorList>
            <person name="Komaki H."/>
            <person name="Tamura T."/>
        </authorList>
    </citation>
    <scope>NUCLEOTIDE SEQUENCE [LARGE SCALE GENOMIC DNA]</scope>
    <source>
        <strain evidence="2">NBRC 14000</strain>
    </source>
</reference>
<gene>
    <name evidence="1" type="ORF">Srubr_02650</name>
</gene>
<evidence type="ECO:0000313" key="1">
    <source>
        <dbReference type="EMBL" id="GHI50419.1"/>
    </source>
</evidence>
<organism evidence="1 2">
    <name type="scientific">Streptomyces rubradiris</name>
    <name type="common">Streptomyces achromogenes subsp. rubradiris</name>
    <dbReference type="NCBI Taxonomy" id="285531"/>
    <lineage>
        <taxon>Bacteria</taxon>
        <taxon>Bacillati</taxon>
        <taxon>Actinomycetota</taxon>
        <taxon>Actinomycetes</taxon>
        <taxon>Kitasatosporales</taxon>
        <taxon>Streptomycetaceae</taxon>
        <taxon>Streptomyces</taxon>
    </lineage>
</organism>
<keyword evidence="2" id="KW-1185">Reference proteome</keyword>
<dbReference type="RefSeq" id="WP_189999707.1">
    <property type="nucleotide sequence ID" value="NZ_BNCB01000032.1"/>
</dbReference>
<protein>
    <submittedName>
        <fullName evidence="1">Uncharacterized protein</fullName>
    </submittedName>
</protein>
<evidence type="ECO:0000313" key="2">
    <source>
        <dbReference type="Proteomes" id="UP000646738"/>
    </source>
</evidence>
<dbReference type="Proteomes" id="UP000646738">
    <property type="component" value="Unassembled WGS sequence"/>
</dbReference>
<dbReference type="EMBL" id="BNEA01000001">
    <property type="protein sequence ID" value="GHI50419.1"/>
    <property type="molecule type" value="Genomic_DNA"/>
</dbReference>
<sequence length="141" mass="15449">MISKLGRYWSTGITVTYSPLAERIHGEPYGGWHAKLDYMDDGFADNDPETGQVSTEGTLQTRYPVRNAKIRSGLSIAVDTLLADAKRLGIEFIAVGADSEPWLYYQGDGKDAEHPPPDGWRETLAAEAARIGFRSYATPAA</sequence>
<name>A0ABQ3R3I6_STRRR</name>